<proteinExistence type="predicted"/>
<comment type="caution">
    <text evidence="1">The sequence shown here is derived from an EMBL/GenBank/DDBJ whole genome shotgun (WGS) entry which is preliminary data.</text>
</comment>
<feature type="non-terminal residue" evidence="1">
    <location>
        <position position="120"/>
    </location>
</feature>
<sequence length="120" mass="13655">MLNLAHDLKILFRRLFGHTLQKLKRKLKDVNVRLKDAEHKEVGKGDAEMTDVVRDDVSQEKSHEQVKDDTHVTLTTAHVSQKTEGPMQSSSISSDFVNQYHNLDNASLVDNEIVSMMNVK</sequence>
<organism evidence="1">
    <name type="scientific">Tanacetum cinerariifolium</name>
    <name type="common">Dalmatian daisy</name>
    <name type="synonym">Chrysanthemum cinerariifolium</name>
    <dbReference type="NCBI Taxonomy" id="118510"/>
    <lineage>
        <taxon>Eukaryota</taxon>
        <taxon>Viridiplantae</taxon>
        <taxon>Streptophyta</taxon>
        <taxon>Embryophyta</taxon>
        <taxon>Tracheophyta</taxon>
        <taxon>Spermatophyta</taxon>
        <taxon>Magnoliopsida</taxon>
        <taxon>eudicotyledons</taxon>
        <taxon>Gunneridae</taxon>
        <taxon>Pentapetalae</taxon>
        <taxon>asterids</taxon>
        <taxon>campanulids</taxon>
        <taxon>Asterales</taxon>
        <taxon>Asteraceae</taxon>
        <taxon>Asteroideae</taxon>
        <taxon>Anthemideae</taxon>
        <taxon>Anthemidinae</taxon>
        <taxon>Tanacetum</taxon>
    </lineage>
</organism>
<name>A0A699QMF0_TANCI</name>
<protein>
    <submittedName>
        <fullName evidence="1">Uncharacterized protein</fullName>
    </submittedName>
</protein>
<accession>A0A699QMF0</accession>
<evidence type="ECO:0000313" key="1">
    <source>
        <dbReference type="EMBL" id="GFC71710.1"/>
    </source>
</evidence>
<gene>
    <name evidence="1" type="ORF">Tci_843680</name>
</gene>
<reference evidence="1" key="1">
    <citation type="journal article" date="2019" name="Sci. Rep.">
        <title>Draft genome of Tanacetum cinerariifolium, the natural source of mosquito coil.</title>
        <authorList>
            <person name="Yamashiro T."/>
            <person name="Shiraishi A."/>
            <person name="Satake H."/>
            <person name="Nakayama K."/>
        </authorList>
    </citation>
    <scope>NUCLEOTIDE SEQUENCE</scope>
</reference>
<dbReference type="AlphaFoldDB" id="A0A699QMF0"/>
<dbReference type="EMBL" id="BKCJ011034539">
    <property type="protein sequence ID" value="GFC71710.1"/>
    <property type="molecule type" value="Genomic_DNA"/>
</dbReference>